<dbReference type="PANTHER" id="PTHR44085">
    <property type="entry name" value="SEPIAPTERIN REDUCTASE"/>
    <property type="match status" value="1"/>
</dbReference>
<accession>A0ABP9DDW3</accession>
<dbReference type="Pfam" id="PF00106">
    <property type="entry name" value="adh_short"/>
    <property type="match status" value="1"/>
</dbReference>
<dbReference type="InterPro" id="IPR002347">
    <property type="entry name" value="SDR_fam"/>
</dbReference>
<name>A0ABP9DDW3_9BACT</name>
<evidence type="ECO:0000256" key="3">
    <source>
        <dbReference type="ARBA" id="ARBA00022857"/>
    </source>
</evidence>
<evidence type="ECO:0000313" key="6">
    <source>
        <dbReference type="Proteomes" id="UP001500298"/>
    </source>
</evidence>
<dbReference type="Proteomes" id="UP001500298">
    <property type="component" value="Unassembled WGS sequence"/>
</dbReference>
<dbReference type="EMBL" id="BAABJX010000042">
    <property type="protein sequence ID" value="GAA4841209.1"/>
    <property type="molecule type" value="Genomic_DNA"/>
</dbReference>
<proteinExistence type="predicted"/>
<dbReference type="PANTHER" id="PTHR44085:SF2">
    <property type="entry name" value="SEPIAPTERIN REDUCTASE"/>
    <property type="match status" value="1"/>
</dbReference>
<organism evidence="5 6">
    <name type="scientific">Algivirga pacifica</name>
    <dbReference type="NCBI Taxonomy" id="1162670"/>
    <lineage>
        <taxon>Bacteria</taxon>
        <taxon>Pseudomonadati</taxon>
        <taxon>Bacteroidota</taxon>
        <taxon>Cytophagia</taxon>
        <taxon>Cytophagales</taxon>
        <taxon>Flammeovirgaceae</taxon>
        <taxon>Algivirga</taxon>
    </lineage>
</organism>
<dbReference type="InterPro" id="IPR020904">
    <property type="entry name" value="Sc_DH/Rdtase_CS"/>
</dbReference>
<evidence type="ECO:0000256" key="1">
    <source>
        <dbReference type="ARBA" id="ARBA00004496"/>
    </source>
</evidence>
<dbReference type="SUPFAM" id="SSF51735">
    <property type="entry name" value="NAD(P)-binding Rossmann-fold domains"/>
    <property type="match status" value="1"/>
</dbReference>
<keyword evidence="2" id="KW-0963">Cytoplasm</keyword>
<reference evidence="6" key="1">
    <citation type="journal article" date="2019" name="Int. J. Syst. Evol. Microbiol.">
        <title>The Global Catalogue of Microorganisms (GCM) 10K type strain sequencing project: providing services to taxonomists for standard genome sequencing and annotation.</title>
        <authorList>
            <consortium name="The Broad Institute Genomics Platform"/>
            <consortium name="The Broad Institute Genome Sequencing Center for Infectious Disease"/>
            <person name="Wu L."/>
            <person name="Ma J."/>
        </authorList>
    </citation>
    <scope>NUCLEOTIDE SEQUENCE [LARGE SCALE GENOMIC DNA]</scope>
    <source>
        <strain evidence="6">JCM 18326</strain>
    </source>
</reference>
<sequence>MTKYFLSKGYSVLGISRRVPEDLIQYQQFKHASIDLSQSLNTTKLDELFQGIEQVESAVLNAGILGEIKDMKETSLEEIDKVMQINVWANKQFLDYLLAKVRVKQVVAISSGASINGNRGWSAYSISKAALNMMVKLYAAEHPQVHFTSLAPGLINSDMQDYLCHQVDEEVFPSVNRLKQAKETGVMPTPEEAGEIVGSSLEKLMALESGAYADVRKL</sequence>
<protein>
    <submittedName>
        <fullName evidence="5">SDR family NAD(P)-dependent oxidoreductase</fullName>
    </submittedName>
</protein>
<dbReference type="PROSITE" id="PS00061">
    <property type="entry name" value="ADH_SHORT"/>
    <property type="match status" value="1"/>
</dbReference>
<dbReference type="PRINTS" id="PR00081">
    <property type="entry name" value="GDHRDH"/>
</dbReference>
<evidence type="ECO:0000256" key="4">
    <source>
        <dbReference type="ARBA" id="ARBA00023002"/>
    </source>
</evidence>
<keyword evidence="4" id="KW-0560">Oxidoreductase</keyword>
<comment type="caution">
    <text evidence="5">The sequence shown here is derived from an EMBL/GenBank/DDBJ whole genome shotgun (WGS) entry which is preliminary data.</text>
</comment>
<evidence type="ECO:0000313" key="5">
    <source>
        <dbReference type="EMBL" id="GAA4841209.1"/>
    </source>
</evidence>
<gene>
    <name evidence="5" type="ORF">GCM10023331_27790</name>
</gene>
<evidence type="ECO:0000256" key="2">
    <source>
        <dbReference type="ARBA" id="ARBA00022490"/>
    </source>
</evidence>
<keyword evidence="3" id="KW-0521">NADP</keyword>
<dbReference type="InterPro" id="IPR036291">
    <property type="entry name" value="NAD(P)-bd_dom_sf"/>
</dbReference>
<keyword evidence="6" id="KW-1185">Reference proteome</keyword>
<dbReference type="Gene3D" id="3.40.50.720">
    <property type="entry name" value="NAD(P)-binding Rossmann-like Domain"/>
    <property type="match status" value="1"/>
</dbReference>
<dbReference type="InterPro" id="IPR051721">
    <property type="entry name" value="Biopterin_syn/organic_redct"/>
</dbReference>
<comment type="subcellular location">
    <subcellularLocation>
        <location evidence="1">Cytoplasm</location>
    </subcellularLocation>
</comment>